<protein>
    <submittedName>
        <fullName evidence="1">Uncharacterized protein</fullName>
    </submittedName>
</protein>
<sequence length="99" mass="10943">MSSALEQHRPVGLHSIASVDFPDVFKKITEPAPVKKGHEIGNCQYGGSLSIQLFEYGRFPALQLLRGQRIGVLQPVQRTAGLFTGSYDTQPRRLRPLAP</sequence>
<dbReference type="AlphaFoldDB" id="A0A7W9Q921"/>
<keyword evidence="2" id="KW-1185">Reference proteome</keyword>
<evidence type="ECO:0000313" key="2">
    <source>
        <dbReference type="Proteomes" id="UP000588098"/>
    </source>
</evidence>
<reference evidence="1 2" key="1">
    <citation type="submission" date="2020-08" db="EMBL/GenBank/DDBJ databases">
        <title>Genomic Encyclopedia of Type Strains, Phase III (KMG-III): the genomes of soil and plant-associated and newly described type strains.</title>
        <authorList>
            <person name="Whitman W."/>
        </authorList>
    </citation>
    <scope>NUCLEOTIDE SEQUENCE [LARGE SCALE GENOMIC DNA]</scope>
    <source>
        <strain evidence="1 2">CECT 8305</strain>
    </source>
</reference>
<name>A0A7W9Q921_9ACTN</name>
<comment type="caution">
    <text evidence="1">The sequence shown here is derived from an EMBL/GenBank/DDBJ whole genome shotgun (WGS) entry which is preliminary data.</text>
</comment>
<gene>
    <name evidence="1" type="ORF">FHS42_002945</name>
</gene>
<dbReference type="Proteomes" id="UP000588098">
    <property type="component" value="Unassembled WGS sequence"/>
</dbReference>
<dbReference type="RefSeq" id="WP_184572533.1">
    <property type="nucleotide sequence ID" value="NZ_JACHJL010000006.1"/>
</dbReference>
<proteinExistence type="predicted"/>
<organism evidence="1 2">
    <name type="scientific">Streptomyces zagrosensis</name>
    <dbReference type="NCBI Taxonomy" id="1042984"/>
    <lineage>
        <taxon>Bacteria</taxon>
        <taxon>Bacillati</taxon>
        <taxon>Actinomycetota</taxon>
        <taxon>Actinomycetes</taxon>
        <taxon>Kitasatosporales</taxon>
        <taxon>Streptomycetaceae</taxon>
        <taxon>Streptomyces</taxon>
    </lineage>
</organism>
<accession>A0A7W9Q921</accession>
<evidence type="ECO:0000313" key="1">
    <source>
        <dbReference type="EMBL" id="MBB5935876.1"/>
    </source>
</evidence>
<dbReference type="EMBL" id="JACHJL010000006">
    <property type="protein sequence ID" value="MBB5935876.1"/>
    <property type="molecule type" value="Genomic_DNA"/>
</dbReference>